<organism evidence="1 2">
    <name type="scientific">Mya arenaria</name>
    <name type="common">Soft-shell clam</name>
    <dbReference type="NCBI Taxonomy" id="6604"/>
    <lineage>
        <taxon>Eukaryota</taxon>
        <taxon>Metazoa</taxon>
        <taxon>Spiralia</taxon>
        <taxon>Lophotrochozoa</taxon>
        <taxon>Mollusca</taxon>
        <taxon>Bivalvia</taxon>
        <taxon>Autobranchia</taxon>
        <taxon>Heteroconchia</taxon>
        <taxon>Euheterodonta</taxon>
        <taxon>Imparidentia</taxon>
        <taxon>Neoheterodontei</taxon>
        <taxon>Myida</taxon>
        <taxon>Myoidea</taxon>
        <taxon>Myidae</taxon>
        <taxon>Mya</taxon>
    </lineage>
</organism>
<name>A0ABY7EP60_MYAAR</name>
<evidence type="ECO:0000313" key="2">
    <source>
        <dbReference type="Proteomes" id="UP001164746"/>
    </source>
</evidence>
<sequence>MDSTREIYLPYAKSDPPTPSRCRGMMMDFEVGTQWTLGSTPPCIPVGLNEGLYISLDTSYVQEI</sequence>
<dbReference type="EMBL" id="CP111018">
    <property type="protein sequence ID" value="WAR11020.1"/>
    <property type="molecule type" value="Genomic_DNA"/>
</dbReference>
<gene>
    <name evidence="1" type="ORF">MAR_036096</name>
</gene>
<dbReference type="Proteomes" id="UP001164746">
    <property type="component" value="Chromosome 7"/>
</dbReference>
<protein>
    <submittedName>
        <fullName evidence="1">Uncharacterized protein</fullName>
    </submittedName>
</protein>
<accession>A0ABY7EP60</accession>
<reference evidence="1" key="1">
    <citation type="submission" date="2022-11" db="EMBL/GenBank/DDBJ databases">
        <title>Centuries of genome instability and evolution in soft-shell clam transmissible cancer (bioRxiv).</title>
        <authorList>
            <person name="Hart S.F.M."/>
            <person name="Yonemitsu M.A."/>
            <person name="Giersch R.M."/>
            <person name="Beal B.F."/>
            <person name="Arriagada G."/>
            <person name="Davis B.W."/>
            <person name="Ostrander E.A."/>
            <person name="Goff S.P."/>
            <person name="Metzger M.J."/>
        </authorList>
    </citation>
    <scope>NUCLEOTIDE SEQUENCE</scope>
    <source>
        <strain evidence="1">MELC-2E11</strain>
        <tissue evidence="1">Siphon/mantle</tissue>
    </source>
</reference>
<keyword evidence="2" id="KW-1185">Reference proteome</keyword>
<proteinExistence type="predicted"/>
<evidence type="ECO:0000313" key="1">
    <source>
        <dbReference type="EMBL" id="WAR11020.1"/>
    </source>
</evidence>